<dbReference type="PANTHER" id="PTHR13593:SF143">
    <property type="entry name" value="PHOSPHATIDYLINOSITOL-SPECIFIC PHOSPHOLIPASE C X DOMAIN-CONTAINING PROTEIN"/>
    <property type="match status" value="1"/>
</dbReference>
<dbReference type="InterPro" id="IPR051057">
    <property type="entry name" value="PI-PLC_domain"/>
</dbReference>
<evidence type="ECO:0000313" key="3">
    <source>
        <dbReference type="Proteomes" id="UP001600064"/>
    </source>
</evidence>
<feature type="chain" id="PRO_5046656279" evidence="1">
    <location>
        <begin position="21"/>
        <end position="540"/>
    </location>
</feature>
<organism evidence="2 3">
    <name type="scientific">Remersonia thermophila</name>
    <dbReference type="NCBI Taxonomy" id="72144"/>
    <lineage>
        <taxon>Eukaryota</taxon>
        <taxon>Fungi</taxon>
        <taxon>Dikarya</taxon>
        <taxon>Ascomycota</taxon>
        <taxon>Pezizomycotina</taxon>
        <taxon>Sordariomycetes</taxon>
        <taxon>Sordariomycetidae</taxon>
        <taxon>Sordariales</taxon>
        <taxon>Sordariales incertae sedis</taxon>
        <taxon>Remersonia</taxon>
    </lineage>
</organism>
<dbReference type="InterPro" id="IPR017946">
    <property type="entry name" value="PLC-like_Pdiesterase_TIM-brl"/>
</dbReference>
<proteinExistence type="predicted"/>
<name>A0ABR4DNY8_9PEZI</name>
<evidence type="ECO:0000313" key="2">
    <source>
        <dbReference type="EMBL" id="KAL2271975.1"/>
    </source>
</evidence>
<protein>
    <submittedName>
        <fullName evidence="2">Uncharacterized protein</fullName>
    </submittedName>
</protein>
<dbReference type="PROSITE" id="PS51257">
    <property type="entry name" value="PROKAR_LIPOPROTEIN"/>
    <property type="match status" value="1"/>
</dbReference>
<dbReference type="SUPFAM" id="SSF51695">
    <property type="entry name" value="PLC-like phosphodiesterases"/>
    <property type="match status" value="1"/>
</dbReference>
<keyword evidence="1" id="KW-0732">Signal</keyword>
<dbReference type="EMBL" id="JAZGUE010000001">
    <property type="protein sequence ID" value="KAL2271975.1"/>
    <property type="molecule type" value="Genomic_DNA"/>
</dbReference>
<dbReference type="RefSeq" id="XP_070870699.1">
    <property type="nucleotide sequence ID" value="XM_071007495.1"/>
</dbReference>
<keyword evidence="3" id="KW-1185">Reference proteome</keyword>
<dbReference type="GeneID" id="98122139"/>
<dbReference type="Gene3D" id="3.20.20.190">
    <property type="entry name" value="Phosphatidylinositol (PI) phosphodiesterase"/>
    <property type="match status" value="1"/>
</dbReference>
<sequence length="540" mass="59513">MRILKTLALAASTAWVAVSGQSCNPVNATFSTAAMPAGQFQPFEMLNPVVEKTSRRYFVTIVNLTPHLFKLESVDGSKMDEFSFGDVPPGRARQNPLKYRFKILVADDKTTATYAVQGANNKQFAVRATRKLAGGHDVRRVTLDLSGMGLGSREYAFPGGQASVTLVVTGSESYGFRSSLRHGPGNWMSSIKDVIRDRPVRHLILPGTHDAGMSTITHKIASIGSKPNTQNQALNIHDQLRAGSRWFDLRIASIHPDLERDATKHDGFWVLHVNDETADVAVGNTGEPLDQVIDEVNRFTSQHPGEIIFFSIRYLVGRHRHPTRGPILWTQPVVDQFFAKLRGVNNRCPSLDAANNATFQNYRAGYLMDQNDGRGCVLLLLNGRLPDGVTHESPADGIYALSRLALRDRWSNKMHARDVAADQVAAWRSLARGGPGDHDGFLISQWLVTPDAVAATVYSLESFAVEQANPALYFHGVNGMDPARWPNVILVDYIGVLTRNEWARDQLGAELYTLALGLNLYLVSENCHIQKGTPPLIDGL</sequence>
<feature type="signal peptide" evidence="1">
    <location>
        <begin position="1"/>
        <end position="20"/>
    </location>
</feature>
<reference evidence="2 3" key="1">
    <citation type="journal article" date="2024" name="Commun. Biol.">
        <title>Comparative genomic analysis of thermophilic fungi reveals convergent evolutionary adaptations and gene losses.</title>
        <authorList>
            <person name="Steindorff A.S."/>
            <person name="Aguilar-Pontes M.V."/>
            <person name="Robinson A.J."/>
            <person name="Andreopoulos B."/>
            <person name="LaButti K."/>
            <person name="Kuo A."/>
            <person name="Mondo S."/>
            <person name="Riley R."/>
            <person name="Otillar R."/>
            <person name="Haridas S."/>
            <person name="Lipzen A."/>
            <person name="Grimwood J."/>
            <person name="Schmutz J."/>
            <person name="Clum A."/>
            <person name="Reid I.D."/>
            <person name="Moisan M.C."/>
            <person name="Butler G."/>
            <person name="Nguyen T.T.M."/>
            <person name="Dewar K."/>
            <person name="Conant G."/>
            <person name="Drula E."/>
            <person name="Henrissat B."/>
            <person name="Hansel C."/>
            <person name="Singer S."/>
            <person name="Hutchinson M.I."/>
            <person name="de Vries R.P."/>
            <person name="Natvig D.O."/>
            <person name="Powell A.J."/>
            <person name="Tsang A."/>
            <person name="Grigoriev I.V."/>
        </authorList>
    </citation>
    <scope>NUCLEOTIDE SEQUENCE [LARGE SCALE GENOMIC DNA]</scope>
    <source>
        <strain evidence="2 3">ATCC 22073</strain>
    </source>
</reference>
<comment type="caution">
    <text evidence="2">The sequence shown here is derived from an EMBL/GenBank/DDBJ whole genome shotgun (WGS) entry which is preliminary data.</text>
</comment>
<evidence type="ECO:0000256" key="1">
    <source>
        <dbReference type="SAM" id="SignalP"/>
    </source>
</evidence>
<accession>A0ABR4DNY8</accession>
<dbReference type="Proteomes" id="UP001600064">
    <property type="component" value="Unassembled WGS sequence"/>
</dbReference>
<dbReference type="PANTHER" id="PTHR13593">
    <property type="match status" value="1"/>
</dbReference>
<gene>
    <name evidence="2" type="ORF">VTJ83DRAFT_1346</name>
</gene>